<accession>A0A914WV16</accession>
<keyword evidence="2" id="KW-1185">Reference proteome</keyword>
<dbReference type="Proteomes" id="UP000887566">
    <property type="component" value="Unplaced"/>
</dbReference>
<protein>
    <submittedName>
        <fullName evidence="3">Uncharacterized protein</fullName>
    </submittedName>
</protein>
<evidence type="ECO:0000313" key="2">
    <source>
        <dbReference type="Proteomes" id="UP000887566"/>
    </source>
</evidence>
<name>A0A914WV16_9BILA</name>
<evidence type="ECO:0000256" key="1">
    <source>
        <dbReference type="SAM" id="MobiDB-lite"/>
    </source>
</evidence>
<organism evidence="2 3">
    <name type="scientific">Plectus sambesii</name>
    <dbReference type="NCBI Taxonomy" id="2011161"/>
    <lineage>
        <taxon>Eukaryota</taxon>
        <taxon>Metazoa</taxon>
        <taxon>Ecdysozoa</taxon>
        <taxon>Nematoda</taxon>
        <taxon>Chromadorea</taxon>
        <taxon>Plectida</taxon>
        <taxon>Plectina</taxon>
        <taxon>Plectoidea</taxon>
        <taxon>Plectidae</taxon>
        <taxon>Plectus</taxon>
    </lineage>
</organism>
<dbReference type="WBParaSite" id="PSAMB.scaffold535size47802.g6954.t2">
    <property type="protein sequence ID" value="PSAMB.scaffold535size47802.g6954.t2"/>
    <property type="gene ID" value="PSAMB.scaffold535size47802.g6954"/>
</dbReference>
<proteinExistence type="predicted"/>
<dbReference type="AlphaFoldDB" id="A0A914WV16"/>
<reference evidence="3" key="1">
    <citation type="submission" date="2022-11" db="UniProtKB">
        <authorList>
            <consortium name="WormBaseParasite"/>
        </authorList>
    </citation>
    <scope>IDENTIFICATION</scope>
</reference>
<feature type="region of interest" description="Disordered" evidence="1">
    <location>
        <begin position="231"/>
        <end position="251"/>
    </location>
</feature>
<sequence>MKFSVLLHGNNINNNVNQQLVTDCHPATSKLERLPEYFRDTMEWFLGCERCRDELRRHICARLCKQMQMSVCGPMMGRWRRGNVAVPGDSAAGENESVWTVINLHWAIVVAREPTVCSLGSWEQWGSGDGHRRRLGNGAFLACRRLPAIDTSVECSSGLPAFGFLRAALRAAAAVVADGLYGQTAQTDAGANKVAAHTAEDDRETSMVGAHAAVFRNTSIRRQRASGTSLCAPGFLDPSSPVGGADDDDDDHRQGWFKRRCLFATRNNERKDERPPPSAAVTSPRRRLFSLFSAPPPAPTYCPQPDPSTLRCANPCLPTAIGACLDNRLLPLGRGGVTTAIWTLVTG</sequence>
<evidence type="ECO:0000313" key="3">
    <source>
        <dbReference type="WBParaSite" id="PSAMB.scaffold535size47802.g6954.t2"/>
    </source>
</evidence>